<dbReference type="PANTHER" id="PTHR10694">
    <property type="entry name" value="LYSINE-SPECIFIC DEMETHYLASE"/>
    <property type="match status" value="1"/>
</dbReference>
<dbReference type="InterPro" id="IPR001841">
    <property type="entry name" value="Znf_RING"/>
</dbReference>
<dbReference type="EMBL" id="CADEBD010000337">
    <property type="protein sequence ID" value="CAB3247821.1"/>
    <property type="molecule type" value="Genomic_DNA"/>
</dbReference>
<keyword evidence="6 14" id="KW-0863">Zinc-finger</keyword>
<dbReference type="PROSITE" id="PS50016">
    <property type="entry name" value="ZF_PHD_2"/>
    <property type="match status" value="1"/>
</dbReference>
<evidence type="ECO:0000256" key="3">
    <source>
        <dbReference type="ARBA" id="ARBA00006801"/>
    </source>
</evidence>
<dbReference type="GO" id="GO:0008270">
    <property type="term" value="F:zinc ion binding"/>
    <property type="evidence" value="ECO:0007669"/>
    <property type="project" value="UniProtKB-KW"/>
</dbReference>
<dbReference type="SMART" id="SM01014">
    <property type="entry name" value="ARID"/>
    <property type="match status" value="1"/>
</dbReference>
<dbReference type="SUPFAM" id="SSF51197">
    <property type="entry name" value="Clavaminate synthase-like"/>
    <property type="match status" value="1"/>
</dbReference>
<evidence type="ECO:0000259" key="17">
    <source>
        <dbReference type="PROSITE" id="PS50089"/>
    </source>
</evidence>
<dbReference type="Pfam" id="PF00628">
    <property type="entry name" value="PHD"/>
    <property type="match status" value="1"/>
</dbReference>
<keyword evidence="11" id="KW-0408">Iron</keyword>
<comment type="cofactor">
    <cofactor evidence="1">
        <name>Fe(2+)</name>
        <dbReference type="ChEBI" id="CHEBI:29033"/>
    </cofactor>
</comment>
<evidence type="ECO:0000256" key="1">
    <source>
        <dbReference type="ARBA" id="ARBA00001954"/>
    </source>
</evidence>
<dbReference type="Pfam" id="PF02373">
    <property type="entry name" value="JmjC"/>
    <property type="match status" value="1"/>
</dbReference>
<dbReference type="Pfam" id="PF21323">
    <property type="entry name" value="KDM5_C-hel"/>
    <property type="match status" value="1"/>
</dbReference>
<dbReference type="GO" id="GO:0005634">
    <property type="term" value="C:nucleus"/>
    <property type="evidence" value="ECO:0007669"/>
    <property type="project" value="UniProtKB-SubCell"/>
</dbReference>
<dbReference type="SMART" id="SM00249">
    <property type="entry name" value="PHD"/>
    <property type="match status" value="1"/>
</dbReference>
<dbReference type="Proteomes" id="UP000494106">
    <property type="component" value="Unassembled WGS sequence"/>
</dbReference>
<evidence type="ECO:0000259" key="18">
    <source>
        <dbReference type="PROSITE" id="PS51011"/>
    </source>
</evidence>
<feature type="domain" description="JmjN" evidence="19">
    <location>
        <begin position="25"/>
        <end position="66"/>
    </location>
</feature>
<comment type="subcellular location">
    <subcellularLocation>
        <location evidence="2">Nucleus</location>
    </subcellularLocation>
</comment>
<dbReference type="Pfam" id="PF02375">
    <property type="entry name" value="JmjN"/>
    <property type="match status" value="1"/>
</dbReference>
<dbReference type="Proteomes" id="UP000494256">
    <property type="component" value="Unassembled WGS sequence"/>
</dbReference>
<dbReference type="SMART" id="SM00545">
    <property type="entry name" value="JmjN"/>
    <property type="match status" value="1"/>
</dbReference>
<dbReference type="OrthoDB" id="1678912at2759"/>
<dbReference type="InterPro" id="IPR001606">
    <property type="entry name" value="ARID_dom"/>
</dbReference>
<dbReference type="SUPFAM" id="SSF57903">
    <property type="entry name" value="FYVE/PHD zinc finger"/>
    <property type="match status" value="1"/>
</dbReference>
<evidence type="ECO:0000313" key="23">
    <source>
        <dbReference type="Proteomes" id="UP000494106"/>
    </source>
</evidence>
<evidence type="ECO:0000259" key="16">
    <source>
        <dbReference type="PROSITE" id="PS50016"/>
    </source>
</evidence>
<dbReference type="SMART" id="SM00558">
    <property type="entry name" value="JmjC"/>
    <property type="match status" value="1"/>
</dbReference>
<dbReference type="GO" id="GO:0000785">
    <property type="term" value="C:chromatin"/>
    <property type="evidence" value="ECO:0007669"/>
    <property type="project" value="TreeGrafter"/>
</dbReference>
<keyword evidence="10" id="KW-0560">Oxidoreductase</keyword>
<sequence>MDSKNIQKNAMHKSAEFNFTPPPEAPVFEPTPEEFLDPLGYIAKIRPVAEKTGICKIKPPSRWQPPFSLDVDKLKFVPRIQKVNELEAITRLKLLFLEKILKFWDLQGSPLKIPMIENKTLDLYCLKFWVDEEGGFENCNNSKKWRKIATAMGYSQSTNTMVFLRSNYEKILLPYEIFENSKADIFKSVKKTELKAETKDEGDGKVLITEIPIESITSTMKIKHDFDVKDEKPHTSIKKTKTGSDIKLNIENIHSTPESEQVRRSRELRRLACYGPGPKMPGLNDEEFDITKSRKRPRYDLDPLAIYQCAICQKDHRDDLLLICNGCSDTYHTFCLKPPLSSVPDGDWRCPCCIAEEVHKPAEAFGFAQAEREYTLQQFGEMADKFKSDYFGMSGHLVPTTVAEKEFWRIISSVEEDVTVEYGADLHSMDHGSGFPTKSSLNLYPGDQEYVDSGWNLNNLPVLDGSVLKFINADISGMTVPWMYVGMCFSAFCWHNEDHWSYSINYLHWGEAKTWYGVPGSGAELLETAMKAAAPDLFKTQPDLLHQLVTIMNPNILMAAGVPIYRTDQNAGEFVVTFPRAYHAGFNQGYNFAEAVNFAPPDWLKIGRECITHYKNLKRFCVFSHDELICKMALEGDRLDLETALETQKELVRATEEEGSLRALIAKKGLKSVRRTAFELLGDDERLCEVCKTTCFLSSVACSNCKHMVCLQHADDLCQCALDKKTLNYRYDMDELHIMLQTIDFRVNSFDKWMTETKNILLPTAPDIGRLQKLKILIDEAEELKIPKCALLAQLREEYAKATHNVEPIIIELDDD</sequence>
<evidence type="ECO:0000256" key="6">
    <source>
        <dbReference type="ARBA" id="ARBA00022771"/>
    </source>
</evidence>
<dbReference type="PROSITE" id="PS51011">
    <property type="entry name" value="ARID"/>
    <property type="match status" value="1"/>
</dbReference>
<dbReference type="InterPro" id="IPR019786">
    <property type="entry name" value="Zinc_finger_PHD-type_CS"/>
</dbReference>
<dbReference type="GO" id="GO:0003677">
    <property type="term" value="F:DNA binding"/>
    <property type="evidence" value="ECO:0007669"/>
    <property type="project" value="InterPro"/>
</dbReference>
<dbReference type="AlphaFoldDB" id="A0A8S1ARJ6"/>
<dbReference type="InterPro" id="IPR048615">
    <property type="entry name" value="KDM5_C-hel"/>
</dbReference>
<dbReference type="InterPro" id="IPR001965">
    <property type="entry name" value="Znf_PHD"/>
</dbReference>
<evidence type="ECO:0000256" key="10">
    <source>
        <dbReference type="ARBA" id="ARBA00023002"/>
    </source>
</evidence>
<protein>
    <recommendedName>
        <fullName evidence="4">[histone H3]-trimethyl-L-lysine(4) demethylase</fullName>
        <ecNumber evidence="4">1.14.11.67</ecNumber>
    </recommendedName>
</protein>
<evidence type="ECO:0000259" key="19">
    <source>
        <dbReference type="PROSITE" id="PS51183"/>
    </source>
</evidence>
<dbReference type="Pfam" id="PF02928">
    <property type="entry name" value="zf-C5HC2"/>
    <property type="match status" value="1"/>
</dbReference>
<keyword evidence="5" id="KW-0479">Metal-binding</keyword>
<dbReference type="SMART" id="SM00501">
    <property type="entry name" value="BRIGHT"/>
    <property type="match status" value="1"/>
</dbReference>
<evidence type="ECO:0000256" key="2">
    <source>
        <dbReference type="ARBA" id="ARBA00004123"/>
    </source>
</evidence>
<feature type="domain" description="ARID" evidence="18">
    <location>
        <begin position="90"/>
        <end position="180"/>
    </location>
</feature>
<dbReference type="GO" id="GO:0034647">
    <property type="term" value="F:histone H3K4me/H3K4me2/H3K4me3 demethylase activity"/>
    <property type="evidence" value="ECO:0007669"/>
    <property type="project" value="UniProtKB-EC"/>
</dbReference>
<dbReference type="InterPro" id="IPR011011">
    <property type="entry name" value="Znf_FYVE_PHD"/>
</dbReference>
<evidence type="ECO:0000256" key="13">
    <source>
        <dbReference type="ARBA" id="ARBA00048734"/>
    </source>
</evidence>
<name>A0A8S1ARJ6_ARCPL</name>
<evidence type="ECO:0000259" key="20">
    <source>
        <dbReference type="PROSITE" id="PS51184"/>
    </source>
</evidence>
<dbReference type="EC" id="1.14.11.67" evidence="4"/>
<keyword evidence="12" id="KW-0539">Nucleus</keyword>
<evidence type="ECO:0000256" key="4">
    <source>
        <dbReference type="ARBA" id="ARBA00012902"/>
    </source>
</evidence>
<dbReference type="InterPro" id="IPR036431">
    <property type="entry name" value="ARID_dom_sf"/>
</dbReference>
<feature type="region of interest" description="Disordered" evidence="15">
    <location>
        <begin position="1"/>
        <end position="23"/>
    </location>
</feature>
<evidence type="ECO:0000256" key="12">
    <source>
        <dbReference type="ARBA" id="ARBA00023242"/>
    </source>
</evidence>
<reference evidence="23 24" key="1">
    <citation type="submission" date="2020-04" db="EMBL/GenBank/DDBJ databases">
        <authorList>
            <person name="Wallbank WR R."/>
            <person name="Pardo Diaz C."/>
            <person name="Kozak K."/>
            <person name="Martin S."/>
            <person name="Jiggins C."/>
            <person name="Moest M."/>
            <person name="Warren A I."/>
            <person name="Byers J.R.P. K."/>
            <person name="Montejo-Kovacevich G."/>
            <person name="Yen C E."/>
        </authorList>
    </citation>
    <scope>NUCLEOTIDE SEQUENCE [LARGE SCALE GENOMIC DNA]</scope>
</reference>
<dbReference type="InterPro" id="IPR019787">
    <property type="entry name" value="Znf_PHD-finger"/>
</dbReference>
<dbReference type="InterPro" id="IPR004198">
    <property type="entry name" value="Znf_C5HC2"/>
</dbReference>
<proteinExistence type="inferred from homology"/>
<dbReference type="Gene3D" id="2.60.120.650">
    <property type="entry name" value="Cupin"/>
    <property type="match status" value="2"/>
</dbReference>
<evidence type="ECO:0000256" key="11">
    <source>
        <dbReference type="ARBA" id="ARBA00023004"/>
    </source>
</evidence>
<dbReference type="SUPFAM" id="SSF46774">
    <property type="entry name" value="ARID-like"/>
    <property type="match status" value="1"/>
</dbReference>
<dbReference type="PANTHER" id="PTHR10694:SF33">
    <property type="entry name" value="LYSINE-SPECIFIC DEMETHYLASE 5"/>
    <property type="match status" value="1"/>
</dbReference>
<dbReference type="InterPro" id="IPR003347">
    <property type="entry name" value="JmjC_dom"/>
</dbReference>
<accession>A0A8S1ARJ6</accession>
<dbReference type="PROSITE" id="PS51184">
    <property type="entry name" value="JMJC"/>
    <property type="match status" value="1"/>
</dbReference>
<feature type="domain" description="RING-type" evidence="17">
    <location>
        <begin position="309"/>
        <end position="353"/>
    </location>
</feature>
<keyword evidence="8" id="KW-0156">Chromatin regulator</keyword>
<feature type="domain" description="JmjC" evidence="20">
    <location>
        <begin position="449"/>
        <end position="615"/>
    </location>
</feature>
<gene>
    <name evidence="22" type="ORF">APLA_LOCUS12129</name>
    <name evidence="21" type="ORF">APLA_LOCUS1660</name>
</gene>
<feature type="domain" description="PHD-type" evidence="16">
    <location>
        <begin position="306"/>
        <end position="356"/>
    </location>
</feature>
<dbReference type="PROSITE" id="PS51183">
    <property type="entry name" value="JMJN"/>
    <property type="match status" value="1"/>
</dbReference>
<evidence type="ECO:0000313" key="22">
    <source>
        <dbReference type="EMBL" id="CAB3247821.1"/>
    </source>
</evidence>
<evidence type="ECO:0000313" key="24">
    <source>
        <dbReference type="Proteomes" id="UP000494256"/>
    </source>
</evidence>
<dbReference type="Gene3D" id="1.10.150.60">
    <property type="entry name" value="ARID DNA-binding domain"/>
    <property type="match status" value="1"/>
</dbReference>
<keyword evidence="9" id="KW-0223">Dioxygenase</keyword>
<dbReference type="FunFam" id="2.60.120.650:FF:000028">
    <property type="entry name" value="Lysine-specific demethylase lid"/>
    <property type="match status" value="1"/>
</dbReference>
<dbReference type="PROSITE" id="PS01359">
    <property type="entry name" value="ZF_PHD_1"/>
    <property type="match status" value="1"/>
</dbReference>
<comment type="similarity">
    <text evidence="3">Belongs to the JARID1 histone demethylase family.</text>
</comment>
<dbReference type="FunFam" id="1.10.150.60:FF:000016">
    <property type="entry name" value="Putative Lysine-specific demethylase 5B"/>
    <property type="match status" value="1"/>
</dbReference>
<comment type="caution">
    <text evidence="22">The sequence shown here is derived from an EMBL/GenBank/DDBJ whole genome shotgun (WGS) entry which is preliminary data.</text>
</comment>
<dbReference type="InterPro" id="IPR003349">
    <property type="entry name" value="JmjN"/>
</dbReference>
<evidence type="ECO:0000256" key="15">
    <source>
        <dbReference type="SAM" id="MobiDB-lite"/>
    </source>
</evidence>
<keyword evidence="7" id="KW-0862">Zinc</keyword>
<dbReference type="Pfam" id="PF01388">
    <property type="entry name" value="ARID"/>
    <property type="match status" value="1"/>
</dbReference>
<keyword evidence="23" id="KW-1185">Reference proteome</keyword>
<organism evidence="22 24">
    <name type="scientific">Arctia plantaginis</name>
    <name type="common">Wood tiger moth</name>
    <name type="synonym">Phalaena plantaginis</name>
    <dbReference type="NCBI Taxonomy" id="874455"/>
    <lineage>
        <taxon>Eukaryota</taxon>
        <taxon>Metazoa</taxon>
        <taxon>Ecdysozoa</taxon>
        <taxon>Arthropoda</taxon>
        <taxon>Hexapoda</taxon>
        <taxon>Insecta</taxon>
        <taxon>Pterygota</taxon>
        <taxon>Neoptera</taxon>
        <taxon>Endopterygota</taxon>
        <taxon>Lepidoptera</taxon>
        <taxon>Glossata</taxon>
        <taxon>Ditrysia</taxon>
        <taxon>Noctuoidea</taxon>
        <taxon>Erebidae</taxon>
        <taxon>Arctiinae</taxon>
        <taxon>Arctia</taxon>
    </lineage>
</organism>
<evidence type="ECO:0000256" key="8">
    <source>
        <dbReference type="ARBA" id="ARBA00022853"/>
    </source>
</evidence>
<evidence type="ECO:0000313" key="21">
    <source>
        <dbReference type="EMBL" id="CAB3223454.1"/>
    </source>
</evidence>
<evidence type="ECO:0000256" key="9">
    <source>
        <dbReference type="ARBA" id="ARBA00022964"/>
    </source>
</evidence>
<comment type="catalytic activity">
    <reaction evidence="13">
        <text>N(6),N(6),N(6)-trimethyl-L-lysyl(4)-[histone H3] + 3 2-oxoglutarate + 3 O2 = L-lysyl(4)-[histone H3] + 3 formaldehyde + 3 succinate + 3 CO2</text>
        <dbReference type="Rhea" id="RHEA:60208"/>
        <dbReference type="Rhea" id="RHEA-COMP:15537"/>
        <dbReference type="Rhea" id="RHEA-COMP:15547"/>
        <dbReference type="ChEBI" id="CHEBI:15379"/>
        <dbReference type="ChEBI" id="CHEBI:16526"/>
        <dbReference type="ChEBI" id="CHEBI:16810"/>
        <dbReference type="ChEBI" id="CHEBI:16842"/>
        <dbReference type="ChEBI" id="CHEBI:29969"/>
        <dbReference type="ChEBI" id="CHEBI:30031"/>
        <dbReference type="ChEBI" id="CHEBI:61961"/>
        <dbReference type="EC" id="1.14.11.67"/>
    </reaction>
</comment>
<dbReference type="EMBL" id="CADEBC010000135">
    <property type="protein sequence ID" value="CAB3223454.1"/>
    <property type="molecule type" value="Genomic_DNA"/>
</dbReference>
<dbReference type="CDD" id="cd15515">
    <property type="entry name" value="PHD1_KDM5A_like"/>
    <property type="match status" value="1"/>
</dbReference>
<evidence type="ECO:0000256" key="7">
    <source>
        <dbReference type="ARBA" id="ARBA00022833"/>
    </source>
</evidence>
<evidence type="ECO:0000256" key="5">
    <source>
        <dbReference type="ARBA" id="ARBA00022723"/>
    </source>
</evidence>
<evidence type="ECO:0000256" key="14">
    <source>
        <dbReference type="PROSITE-ProRule" id="PRU00175"/>
    </source>
</evidence>
<dbReference type="GO" id="GO:0006355">
    <property type="term" value="P:regulation of DNA-templated transcription"/>
    <property type="evidence" value="ECO:0007669"/>
    <property type="project" value="TreeGrafter"/>
</dbReference>
<dbReference type="PROSITE" id="PS50089">
    <property type="entry name" value="ZF_RING_2"/>
    <property type="match status" value="1"/>
</dbReference>